<evidence type="ECO:0000313" key="3">
    <source>
        <dbReference type="Proteomes" id="UP001370490"/>
    </source>
</evidence>
<name>A0AAN8UQH1_9MAGN</name>
<dbReference type="EMBL" id="JBAMMX010000025">
    <property type="protein sequence ID" value="KAK6914752.1"/>
    <property type="molecule type" value="Genomic_DNA"/>
</dbReference>
<reference evidence="2 3" key="1">
    <citation type="submission" date="2023-12" db="EMBL/GenBank/DDBJ databases">
        <title>A high-quality genome assembly for Dillenia turbinata (Dilleniales).</title>
        <authorList>
            <person name="Chanderbali A."/>
        </authorList>
    </citation>
    <scope>NUCLEOTIDE SEQUENCE [LARGE SCALE GENOMIC DNA]</scope>
    <source>
        <strain evidence="2">LSX21</strain>
        <tissue evidence="2">Leaf</tissue>
    </source>
</reference>
<keyword evidence="2" id="KW-0808">Transferase</keyword>
<keyword evidence="3" id="KW-1185">Reference proteome</keyword>
<keyword evidence="2" id="KW-0032">Aminotransferase</keyword>
<dbReference type="InterPro" id="IPR019557">
    <property type="entry name" value="AminoTfrase-like_pln_mobile"/>
</dbReference>
<dbReference type="PANTHER" id="PTHR46033:SF1">
    <property type="entry name" value="PROTEIN MAIN-LIKE 2"/>
    <property type="match status" value="1"/>
</dbReference>
<dbReference type="GO" id="GO:0008483">
    <property type="term" value="F:transaminase activity"/>
    <property type="evidence" value="ECO:0007669"/>
    <property type="project" value="UniProtKB-KW"/>
</dbReference>
<sequence>MQIVCGRIKTGFDFPSLENDRNRNGVVLVFLVETHPSSAAYLCYNETARSVLSFSCWDTARFNITYSKTVFTIFSPRMDPFSYNPGPIDYSVLYEQDKHISSAIWDGEDRGVLRCHDRSVKVAPNAEHATGGMVKLSWLRSSFSNCPEDANMEVTLQHTRAYILYLMGSTIFSTTTGNKVPVMYLQFLEDFDTVGNYAWGAAALSYLYKVLGNASLKGQSNICGSVTLLQCWSYEHLKVGRQEFVEAGDWFPLALRWKRKSNS</sequence>
<protein>
    <submittedName>
        <fullName evidence="2">Aminotransferase-like, plant mobile domain</fullName>
    </submittedName>
</protein>
<dbReference type="PANTHER" id="PTHR46033">
    <property type="entry name" value="PROTEIN MAIN-LIKE 2"/>
    <property type="match status" value="1"/>
</dbReference>
<feature type="domain" description="Aminotransferase-like plant mobile" evidence="1">
    <location>
        <begin position="123"/>
        <end position="259"/>
    </location>
</feature>
<evidence type="ECO:0000313" key="2">
    <source>
        <dbReference type="EMBL" id="KAK6914752.1"/>
    </source>
</evidence>
<organism evidence="2 3">
    <name type="scientific">Dillenia turbinata</name>
    <dbReference type="NCBI Taxonomy" id="194707"/>
    <lineage>
        <taxon>Eukaryota</taxon>
        <taxon>Viridiplantae</taxon>
        <taxon>Streptophyta</taxon>
        <taxon>Embryophyta</taxon>
        <taxon>Tracheophyta</taxon>
        <taxon>Spermatophyta</taxon>
        <taxon>Magnoliopsida</taxon>
        <taxon>eudicotyledons</taxon>
        <taxon>Gunneridae</taxon>
        <taxon>Pentapetalae</taxon>
        <taxon>Dilleniales</taxon>
        <taxon>Dilleniaceae</taxon>
        <taxon>Dillenia</taxon>
    </lineage>
</organism>
<dbReference type="InterPro" id="IPR044824">
    <property type="entry name" value="MAIN-like"/>
</dbReference>
<dbReference type="GO" id="GO:0010073">
    <property type="term" value="P:meristem maintenance"/>
    <property type="evidence" value="ECO:0007669"/>
    <property type="project" value="InterPro"/>
</dbReference>
<comment type="caution">
    <text evidence="2">The sequence shown here is derived from an EMBL/GenBank/DDBJ whole genome shotgun (WGS) entry which is preliminary data.</text>
</comment>
<dbReference type="Pfam" id="PF10536">
    <property type="entry name" value="PMD"/>
    <property type="match status" value="1"/>
</dbReference>
<dbReference type="Proteomes" id="UP001370490">
    <property type="component" value="Unassembled WGS sequence"/>
</dbReference>
<gene>
    <name evidence="2" type="ORF">RJ641_019869</name>
</gene>
<evidence type="ECO:0000259" key="1">
    <source>
        <dbReference type="Pfam" id="PF10536"/>
    </source>
</evidence>
<proteinExistence type="predicted"/>
<accession>A0AAN8UQH1</accession>
<dbReference type="AlphaFoldDB" id="A0AAN8UQH1"/>